<dbReference type="OrthoDB" id="5844348at2759"/>
<dbReference type="Proteomes" id="UP000582659">
    <property type="component" value="Unassembled WGS sequence"/>
</dbReference>
<evidence type="ECO:0000313" key="3">
    <source>
        <dbReference type="Proteomes" id="UP000095284"/>
    </source>
</evidence>
<dbReference type="AlphaFoldDB" id="A0A1I7SLX3"/>
<evidence type="ECO:0000313" key="5">
    <source>
        <dbReference type="WBParaSite" id="BXY_1405600.1"/>
    </source>
</evidence>
<sequence length="260" mass="30488">MMVPLVYVLMRRKNRSSYRRVLEALQMPTAPERVIMDFEMASKQAIQDVYGSHVAAHGCHFHFCQCLKRKVDEFAKQDYKNNSIFARFIRHLMALPFAKPEHIEHYFEQLLIKFRDLLGNDATRLLIPMKDYMERTWIGLPGLLPGDTRQVPLFEISFWNCYEYTTLDLPRTNNNIEAWHRAIQETIRQKHPTIEALIKALKQEEGIANLDIAHANGGDVPPFIRRKVYYSLNERFKKVLEAYNPDPLIFLGGIVQNIRQ</sequence>
<organism evidence="3 5">
    <name type="scientific">Bursaphelenchus xylophilus</name>
    <name type="common">Pinewood nematode worm</name>
    <name type="synonym">Aphelenchoides xylophilus</name>
    <dbReference type="NCBI Taxonomy" id="6326"/>
    <lineage>
        <taxon>Eukaryota</taxon>
        <taxon>Metazoa</taxon>
        <taxon>Ecdysozoa</taxon>
        <taxon>Nematoda</taxon>
        <taxon>Chromadorea</taxon>
        <taxon>Rhabditida</taxon>
        <taxon>Tylenchina</taxon>
        <taxon>Tylenchomorpha</taxon>
        <taxon>Aphelenchoidea</taxon>
        <taxon>Aphelenchoididae</taxon>
        <taxon>Bursaphelenchus</taxon>
    </lineage>
</organism>
<dbReference type="WBParaSite" id="BXY_1405600.1">
    <property type="protein sequence ID" value="BXY_1405600.1"/>
    <property type="gene ID" value="BXY_1405600"/>
</dbReference>
<protein>
    <submittedName>
        <fullName evidence="1">(pine wood nematode) hypothetical protein</fullName>
    </submittedName>
</protein>
<gene>
    <name evidence="1" type="ORF">BXYJ_LOCUS14326</name>
</gene>
<dbReference type="EMBL" id="CAJFDI010000006">
    <property type="protein sequence ID" value="CAD5234235.1"/>
    <property type="molecule type" value="Genomic_DNA"/>
</dbReference>
<evidence type="ECO:0000313" key="2">
    <source>
        <dbReference type="EMBL" id="CAG9129902.1"/>
    </source>
</evidence>
<accession>A0A1I7SLX3</accession>
<dbReference type="EMBL" id="CAJFCV020000006">
    <property type="protein sequence ID" value="CAG9129902.1"/>
    <property type="molecule type" value="Genomic_DNA"/>
</dbReference>
<dbReference type="eggNOG" id="ENOG502S4S7">
    <property type="taxonomic scope" value="Eukaryota"/>
</dbReference>
<reference evidence="2" key="2">
    <citation type="submission" date="2020-08" db="EMBL/GenBank/DDBJ databases">
        <authorList>
            <person name="Kikuchi T."/>
        </authorList>
    </citation>
    <scope>NUCLEOTIDE SEQUENCE</scope>
    <source>
        <strain evidence="1">Ka4C1</strain>
    </source>
</reference>
<keyword evidence="4" id="KW-1185">Reference proteome</keyword>
<name>A0A1I7SLX3_BURXY</name>
<dbReference type="Proteomes" id="UP000659654">
    <property type="component" value="Unassembled WGS sequence"/>
</dbReference>
<evidence type="ECO:0000313" key="1">
    <source>
        <dbReference type="EMBL" id="CAD5234235.1"/>
    </source>
</evidence>
<reference evidence="5" key="1">
    <citation type="submission" date="2016-11" db="UniProtKB">
        <authorList>
            <consortium name="WormBaseParasite"/>
        </authorList>
    </citation>
    <scope>IDENTIFICATION</scope>
</reference>
<dbReference type="Proteomes" id="UP000095284">
    <property type="component" value="Unplaced"/>
</dbReference>
<proteinExistence type="predicted"/>
<evidence type="ECO:0000313" key="4">
    <source>
        <dbReference type="Proteomes" id="UP000659654"/>
    </source>
</evidence>